<evidence type="ECO:0000313" key="1">
    <source>
        <dbReference type="EMBL" id="KIM21467.1"/>
    </source>
</evidence>
<dbReference type="AlphaFoldDB" id="A0A0C2WVP8"/>
<sequence length="244" mass="27394">MAQPPPREMRRYLVIHTDESISEPMPIPDHIHIDILDSELGSRGLRDWDIQIQSRSELGAHGLVTDKSYESRSRKAEKFHGMLLIVSRIAAIQNMPKLPKMMIDSWAGKKTNEITRKLLNLCDISIEDIRTIPAITLKVRLETLVGPSGLVCDIGTSSQEASKNRQKASDRDGLKWIKCKIVSGTTPCAHKSSGSNLVEVFSSHVFTTHFGINPFSCDCGVEFSRDYKLKKHHNRNICGFAPQM</sequence>
<gene>
    <name evidence="1" type="ORF">M408DRAFT_103776</name>
</gene>
<protein>
    <recommendedName>
        <fullName evidence="3">C2H2-type domain-containing protein</fullName>
    </recommendedName>
</protein>
<proteinExistence type="predicted"/>
<evidence type="ECO:0008006" key="3">
    <source>
        <dbReference type="Google" id="ProtNLM"/>
    </source>
</evidence>
<keyword evidence="2" id="KW-1185">Reference proteome</keyword>
<organism evidence="1 2">
    <name type="scientific">Serendipita vermifera MAFF 305830</name>
    <dbReference type="NCBI Taxonomy" id="933852"/>
    <lineage>
        <taxon>Eukaryota</taxon>
        <taxon>Fungi</taxon>
        <taxon>Dikarya</taxon>
        <taxon>Basidiomycota</taxon>
        <taxon>Agaricomycotina</taxon>
        <taxon>Agaricomycetes</taxon>
        <taxon>Sebacinales</taxon>
        <taxon>Serendipitaceae</taxon>
        <taxon>Serendipita</taxon>
    </lineage>
</organism>
<dbReference type="HOGENOM" id="CLU_1138587_0_0_1"/>
<name>A0A0C2WVP8_SERVB</name>
<evidence type="ECO:0000313" key="2">
    <source>
        <dbReference type="Proteomes" id="UP000054097"/>
    </source>
</evidence>
<dbReference type="EMBL" id="KN824382">
    <property type="protein sequence ID" value="KIM21467.1"/>
    <property type="molecule type" value="Genomic_DNA"/>
</dbReference>
<reference evidence="2" key="2">
    <citation type="submission" date="2015-01" db="EMBL/GenBank/DDBJ databases">
        <title>Evolutionary Origins and Diversification of the Mycorrhizal Mutualists.</title>
        <authorList>
            <consortium name="DOE Joint Genome Institute"/>
            <consortium name="Mycorrhizal Genomics Consortium"/>
            <person name="Kohler A."/>
            <person name="Kuo A."/>
            <person name="Nagy L.G."/>
            <person name="Floudas D."/>
            <person name="Copeland A."/>
            <person name="Barry K.W."/>
            <person name="Cichocki N."/>
            <person name="Veneault-Fourrey C."/>
            <person name="LaButti K."/>
            <person name="Lindquist E.A."/>
            <person name="Lipzen A."/>
            <person name="Lundell T."/>
            <person name="Morin E."/>
            <person name="Murat C."/>
            <person name="Riley R."/>
            <person name="Ohm R."/>
            <person name="Sun H."/>
            <person name="Tunlid A."/>
            <person name="Henrissat B."/>
            <person name="Grigoriev I.V."/>
            <person name="Hibbett D.S."/>
            <person name="Martin F."/>
        </authorList>
    </citation>
    <scope>NUCLEOTIDE SEQUENCE [LARGE SCALE GENOMIC DNA]</scope>
    <source>
        <strain evidence="2">MAFF 305830</strain>
    </source>
</reference>
<accession>A0A0C2WVP8</accession>
<dbReference type="Proteomes" id="UP000054097">
    <property type="component" value="Unassembled WGS sequence"/>
</dbReference>
<reference evidence="1 2" key="1">
    <citation type="submission" date="2014-04" db="EMBL/GenBank/DDBJ databases">
        <authorList>
            <consortium name="DOE Joint Genome Institute"/>
            <person name="Kuo A."/>
            <person name="Zuccaro A."/>
            <person name="Kohler A."/>
            <person name="Nagy L.G."/>
            <person name="Floudas D."/>
            <person name="Copeland A."/>
            <person name="Barry K.W."/>
            <person name="Cichocki N."/>
            <person name="Veneault-Fourrey C."/>
            <person name="LaButti K."/>
            <person name="Lindquist E.A."/>
            <person name="Lipzen A."/>
            <person name="Lundell T."/>
            <person name="Morin E."/>
            <person name="Murat C."/>
            <person name="Sun H."/>
            <person name="Tunlid A."/>
            <person name="Henrissat B."/>
            <person name="Grigoriev I.V."/>
            <person name="Hibbett D.S."/>
            <person name="Martin F."/>
            <person name="Nordberg H.P."/>
            <person name="Cantor M.N."/>
            <person name="Hua S.X."/>
        </authorList>
    </citation>
    <scope>NUCLEOTIDE SEQUENCE [LARGE SCALE GENOMIC DNA]</scope>
    <source>
        <strain evidence="1 2">MAFF 305830</strain>
    </source>
</reference>